<keyword evidence="2" id="KW-0808">Transferase</keyword>
<feature type="domain" description="Ketosynthase family 3 (KS3)" evidence="3">
    <location>
        <begin position="1"/>
        <end position="171"/>
    </location>
</feature>
<name>A0A4E0QW70_FASHE</name>
<dbReference type="GO" id="GO:0004315">
    <property type="term" value="F:3-oxoacyl-[acyl-carrier-protein] synthase activity"/>
    <property type="evidence" value="ECO:0007669"/>
    <property type="project" value="UniProtKB-EC"/>
</dbReference>
<protein>
    <recommendedName>
        <fullName evidence="1">beta-ketoacyl-[acyl-carrier-protein] synthase I</fullName>
        <ecNumber evidence="1">2.3.1.41</ecNumber>
    </recommendedName>
</protein>
<sequence>MWAAMNDAGLRSVNDLDHINCHATSTPLGDAIELAAIGRLVHSHSSEGCALGRPPIAINSIKGHLGHCLAGAGAVEAVCTTLAVSRGYVPGTRNLHEQLPSAEICDLLAEQQIDSHSRSYVEALQRCCILLGHDQPRVALPKVSLEGRNRRVALTNSFGFGGTNASLILAEWTD</sequence>
<dbReference type="EC" id="2.3.1.41" evidence="1"/>
<dbReference type="PANTHER" id="PTHR11712">
    <property type="entry name" value="POLYKETIDE SYNTHASE-RELATED"/>
    <property type="match status" value="1"/>
</dbReference>
<evidence type="ECO:0000313" key="4">
    <source>
        <dbReference type="EMBL" id="THD18714.1"/>
    </source>
</evidence>
<dbReference type="AlphaFoldDB" id="A0A4E0QW70"/>
<dbReference type="InterPro" id="IPR016039">
    <property type="entry name" value="Thiolase-like"/>
</dbReference>
<dbReference type="SUPFAM" id="SSF53901">
    <property type="entry name" value="Thiolase-like"/>
    <property type="match status" value="1"/>
</dbReference>
<dbReference type="Pfam" id="PF02801">
    <property type="entry name" value="Ketoacyl-synt_C"/>
    <property type="match status" value="1"/>
</dbReference>
<dbReference type="GO" id="GO:0005739">
    <property type="term" value="C:mitochondrion"/>
    <property type="evidence" value="ECO:0007669"/>
    <property type="project" value="TreeGrafter"/>
</dbReference>
<evidence type="ECO:0000256" key="1">
    <source>
        <dbReference type="ARBA" id="ARBA00013191"/>
    </source>
</evidence>
<reference evidence="4" key="1">
    <citation type="submission" date="2019-03" db="EMBL/GenBank/DDBJ databases">
        <title>Improved annotation for the trematode Fasciola hepatica.</title>
        <authorList>
            <person name="Choi Y.-J."/>
            <person name="Martin J."/>
            <person name="Mitreva M."/>
        </authorList>
    </citation>
    <scope>NUCLEOTIDE SEQUENCE [LARGE SCALE GENOMIC DNA]</scope>
</reference>
<dbReference type="Proteomes" id="UP000230066">
    <property type="component" value="Unassembled WGS sequence"/>
</dbReference>
<dbReference type="PROSITE" id="PS52004">
    <property type="entry name" value="KS3_2"/>
    <property type="match status" value="1"/>
</dbReference>
<evidence type="ECO:0000256" key="2">
    <source>
        <dbReference type="ARBA" id="ARBA00022679"/>
    </source>
</evidence>
<proteinExistence type="predicted"/>
<evidence type="ECO:0000313" key="5">
    <source>
        <dbReference type="Proteomes" id="UP000230066"/>
    </source>
</evidence>
<dbReference type="InterPro" id="IPR020841">
    <property type="entry name" value="PKS_Beta-ketoAc_synthase_dom"/>
</dbReference>
<dbReference type="PANTHER" id="PTHR11712:SF336">
    <property type="entry name" value="3-OXOACYL-[ACYL-CARRIER-PROTEIN] SYNTHASE, MITOCHONDRIAL"/>
    <property type="match status" value="1"/>
</dbReference>
<dbReference type="EMBL" id="JXXN02008984">
    <property type="protein sequence ID" value="THD18714.1"/>
    <property type="molecule type" value="Genomic_DNA"/>
</dbReference>
<dbReference type="InterPro" id="IPR000794">
    <property type="entry name" value="Beta-ketoacyl_synthase"/>
</dbReference>
<evidence type="ECO:0000259" key="3">
    <source>
        <dbReference type="PROSITE" id="PS52004"/>
    </source>
</evidence>
<dbReference type="InterPro" id="IPR014031">
    <property type="entry name" value="Ketoacyl_synth_C"/>
</dbReference>
<comment type="caution">
    <text evidence="4">The sequence shown here is derived from an EMBL/GenBank/DDBJ whole genome shotgun (WGS) entry which is preliminary data.</text>
</comment>
<dbReference type="GO" id="GO:0006633">
    <property type="term" value="P:fatty acid biosynthetic process"/>
    <property type="evidence" value="ECO:0007669"/>
    <property type="project" value="TreeGrafter"/>
</dbReference>
<accession>A0A4E0QW70</accession>
<organism evidence="4 5">
    <name type="scientific">Fasciola hepatica</name>
    <name type="common">Liver fluke</name>
    <dbReference type="NCBI Taxonomy" id="6192"/>
    <lineage>
        <taxon>Eukaryota</taxon>
        <taxon>Metazoa</taxon>
        <taxon>Spiralia</taxon>
        <taxon>Lophotrochozoa</taxon>
        <taxon>Platyhelminthes</taxon>
        <taxon>Trematoda</taxon>
        <taxon>Digenea</taxon>
        <taxon>Plagiorchiida</taxon>
        <taxon>Echinostomata</taxon>
        <taxon>Echinostomatoidea</taxon>
        <taxon>Fasciolidae</taxon>
        <taxon>Fasciola</taxon>
    </lineage>
</organism>
<keyword evidence="5" id="KW-1185">Reference proteome</keyword>
<dbReference type="Gene3D" id="3.40.47.10">
    <property type="match status" value="1"/>
</dbReference>
<gene>
    <name evidence="4" type="ORF">D915_010680</name>
</gene>